<reference evidence="2 3" key="1">
    <citation type="submission" date="2024-06" db="EMBL/GenBank/DDBJ databases">
        <authorList>
            <person name="Chen R.Y."/>
        </authorList>
    </citation>
    <scope>NUCLEOTIDE SEQUENCE [LARGE SCALE GENOMIC DNA]</scope>
    <source>
        <strain evidence="2 3">D2</strain>
    </source>
</reference>
<keyword evidence="1" id="KW-0732">Signal</keyword>
<comment type="caution">
    <text evidence="2">The sequence shown here is derived from an EMBL/GenBank/DDBJ whole genome shotgun (WGS) entry which is preliminary data.</text>
</comment>
<feature type="chain" id="PRO_5045493481" description="Phosphate ABC transporter substrate-binding protein" evidence="1">
    <location>
        <begin position="23"/>
        <end position="145"/>
    </location>
</feature>
<evidence type="ECO:0008006" key="4">
    <source>
        <dbReference type="Google" id="ProtNLM"/>
    </source>
</evidence>
<accession>A0ABV1RKM9</accession>
<dbReference type="Proteomes" id="UP001467690">
    <property type="component" value="Unassembled WGS sequence"/>
</dbReference>
<gene>
    <name evidence="2" type="ORF">ABS311_16545</name>
</gene>
<sequence>MGFLGKLLIACICVINVFAIKAADATDYYVFTKFPEPLTLTRQQVKQLYLGARLQVADIKLEPLVLPAGHRWRAVFNTRVVGLTESRINSYWAQMRFTGKRKPPLEVESIKQMFDLVESKSGILAVAPSDLVDKKLYQVVYQFTE</sequence>
<evidence type="ECO:0000313" key="2">
    <source>
        <dbReference type="EMBL" id="MER2493489.1"/>
    </source>
</evidence>
<dbReference type="RefSeq" id="WP_350402645.1">
    <property type="nucleotide sequence ID" value="NZ_JBELOE010000265.1"/>
</dbReference>
<protein>
    <recommendedName>
        <fullName evidence="4">Phosphate ABC transporter substrate-binding protein</fullName>
    </recommendedName>
</protein>
<proteinExistence type="predicted"/>
<keyword evidence="3" id="KW-1185">Reference proteome</keyword>
<evidence type="ECO:0000313" key="3">
    <source>
        <dbReference type="Proteomes" id="UP001467690"/>
    </source>
</evidence>
<dbReference type="EMBL" id="JBELOE010000265">
    <property type="protein sequence ID" value="MER2493489.1"/>
    <property type="molecule type" value="Genomic_DNA"/>
</dbReference>
<evidence type="ECO:0000256" key="1">
    <source>
        <dbReference type="SAM" id="SignalP"/>
    </source>
</evidence>
<dbReference type="SUPFAM" id="SSF53850">
    <property type="entry name" value="Periplasmic binding protein-like II"/>
    <property type="match status" value="1"/>
</dbReference>
<feature type="signal peptide" evidence="1">
    <location>
        <begin position="1"/>
        <end position="22"/>
    </location>
</feature>
<organism evidence="2 3">
    <name type="scientific">Catenovulum sediminis</name>
    <dbReference type="NCBI Taxonomy" id="1740262"/>
    <lineage>
        <taxon>Bacteria</taxon>
        <taxon>Pseudomonadati</taxon>
        <taxon>Pseudomonadota</taxon>
        <taxon>Gammaproteobacteria</taxon>
        <taxon>Alteromonadales</taxon>
        <taxon>Alteromonadaceae</taxon>
        <taxon>Catenovulum</taxon>
    </lineage>
</organism>
<name>A0ABV1RKM9_9ALTE</name>